<proteinExistence type="predicted"/>
<dbReference type="AlphaFoldDB" id="A0A5A7Q7V7"/>
<dbReference type="EMBL" id="BKCP01006071">
    <property type="protein sequence ID" value="GER41280.1"/>
    <property type="molecule type" value="Genomic_DNA"/>
</dbReference>
<keyword evidence="2" id="KW-1185">Reference proteome</keyword>
<sequence length="187" mass="20451">MHIENLTISPHDLTGLVEYLSRVLRNKDGTGAQFGRARLNWLKQKLSAYLARLQPRVALRLLHEINTGHSGPKLSVPNPRLLKAAVSTSDGSGLLTRKLMRSEITPLLRTSARKKAKLGWDCYSRPLLCPTGGPRFTTKGCHLPDRGLRLTAARSARSGLSAFLSTMVSSHQRPESGVLGLVVLISP</sequence>
<gene>
    <name evidence="1" type="ORF">STAS_17987</name>
</gene>
<protein>
    <submittedName>
        <fullName evidence="1">Phosphate transporter 3</fullName>
    </submittedName>
</protein>
<evidence type="ECO:0000313" key="2">
    <source>
        <dbReference type="Proteomes" id="UP000325081"/>
    </source>
</evidence>
<evidence type="ECO:0000313" key="1">
    <source>
        <dbReference type="EMBL" id="GER41280.1"/>
    </source>
</evidence>
<reference evidence="2" key="1">
    <citation type="journal article" date="2019" name="Curr. Biol.">
        <title>Genome Sequence of Striga asiatica Provides Insight into the Evolution of Plant Parasitism.</title>
        <authorList>
            <person name="Yoshida S."/>
            <person name="Kim S."/>
            <person name="Wafula E.K."/>
            <person name="Tanskanen J."/>
            <person name="Kim Y.M."/>
            <person name="Honaas L."/>
            <person name="Yang Z."/>
            <person name="Spallek T."/>
            <person name="Conn C.E."/>
            <person name="Ichihashi Y."/>
            <person name="Cheong K."/>
            <person name="Cui S."/>
            <person name="Der J.P."/>
            <person name="Gundlach H."/>
            <person name="Jiao Y."/>
            <person name="Hori C."/>
            <person name="Ishida J.K."/>
            <person name="Kasahara H."/>
            <person name="Kiba T."/>
            <person name="Kim M.S."/>
            <person name="Koo N."/>
            <person name="Laohavisit A."/>
            <person name="Lee Y.H."/>
            <person name="Lumba S."/>
            <person name="McCourt P."/>
            <person name="Mortimer J.C."/>
            <person name="Mutuku J.M."/>
            <person name="Nomura T."/>
            <person name="Sasaki-Sekimoto Y."/>
            <person name="Seto Y."/>
            <person name="Wang Y."/>
            <person name="Wakatake T."/>
            <person name="Sakakibara H."/>
            <person name="Demura T."/>
            <person name="Yamaguchi S."/>
            <person name="Yoneyama K."/>
            <person name="Manabe R.I."/>
            <person name="Nelson D.C."/>
            <person name="Schulman A.H."/>
            <person name="Timko M.P."/>
            <person name="dePamphilis C.W."/>
            <person name="Choi D."/>
            <person name="Shirasu K."/>
        </authorList>
    </citation>
    <scope>NUCLEOTIDE SEQUENCE [LARGE SCALE GENOMIC DNA]</scope>
    <source>
        <strain evidence="2">cv. UVA1</strain>
    </source>
</reference>
<name>A0A5A7Q7V7_STRAF</name>
<accession>A0A5A7Q7V7</accession>
<comment type="caution">
    <text evidence="1">The sequence shown here is derived from an EMBL/GenBank/DDBJ whole genome shotgun (WGS) entry which is preliminary data.</text>
</comment>
<organism evidence="1 2">
    <name type="scientific">Striga asiatica</name>
    <name type="common">Asiatic witchweed</name>
    <name type="synonym">Buchnera asiatica</name>
    <dbReference type="NCBI Taxonomy" id="4170"/>
    <lineage>
        <taxon>Eukaryota</taxon>
        <taxon>Viridiplantae</taxon>
        <taxon>Streptophyta</taxon>
        <taxon>Embryophyta</taxon>
        <taxon>Tracheophyta</taxon>
        <taxon>Spermatophyta</taxon>
        <taxon>Magnoliopsida</taxon>
        <taxon>eudicotyledons</taxon>
        <taxon>Gunneridae</taxon>
        <taxon>Pentapetalae</taxon>
        <taxon>asterids</taxon>
        <taxon>lamiids</taxon>
        <taxon>Lamiales</taxon>
        <taxon>Orobanchaceae</taxon>
        <taxon>Buchnereae</taxon>
        <taxon>Striga</taxon>
    </lineage>
</organism>
<dbReference type="Proteomes" id="UP000325081">
    <property type="component" value="Unassembled WGS sequence"/>
</dbReference>